<evidence type="ECO:0000313" key="4">
    <source>
        <dbReference type="Proteomes" id="UP001597463"/>
    </source>
</evidence>
<feature type="compositionally biased region" description="Polar residues" evidence="1">
    <location>
        <begin position="39"/>
        <end position="51"/>
    </location>
</feature>
<sequence>MNPYEGPRNGDYVAYVDKLLRASPEFRRTSHSIASAVMQASATPGSQSESPLAQMREKLQQAREAAQPLQPAQPDQARRLGAAGAVASAARARPAAQGADRNSAARLSKAEARRRFQEIEREIDSRKAQAAPRRRPWVSPFVLFMVVAGAMLTRVSPALGTAVSLMAWFSLLGNLIAKLRGR</sequence>
<evidence type="ECO:0000313" key="3">
    <source>
        <dbReference type="EMBL" id="MFD2753090.1"/>
    </source>
</evidence>
<protein>
    <submittedName>
        <fullName evidence="3">Uncharacterized protein</fullName>
    </submittedName>
</protein>
<accession>A0ABW5UI13</accession>
<proteinExistence type="predicted"/>
<keyword evidence="2" id="KW-0812">Transmembrane</keyword>
<keyword evidence="4" id="KW-1185">Reference proteome</keyword>
<comment type="caution">
    <text evidence="3">The sequence shown here is derived from an EMBL/GenBank/DDBJ whole genome shotgun (WGS) entry which is preliminary data.</text>
</comment>
<feature type="transmembrane region" description="Helical" evidence="2">
    <location>
        <begin position="136"/>
        <end position="152"/>
    </location>
</feature>
<feature type="region of interest" description="Disordered" evidence="1">
    <location>
        <begin position="39"/>
        <end position="109"/>
    </location>
</feature>
<feature type="transmembrane region" description="Helical" evidence="2">
    <location>
        <begin position="158"/>
        <end position="177"/>
    </location>
</feature>
<dbReference type="RefSeq" id="WP_066472248.1">
    <property type="nucleotide sequence ID" value="NZ_BCNT01000003.1"/>
</dbReference>
<evidence type="ECO:0000256" key="1">
    <source>
        <dbReference type="SAM" id="MobiDB-lite"/>
    </source>
</evidence>
<organism evidence="3 4">
    <name type="scientific">Comamonas terrae</name>
    <dbReference type="NCBI Taxonomy" id="673548"/>
    <lineage>
        <taxon>Bacteria</taxon>
        <taxon>Pseudomonadati</taxon>
        <taxon>Pseudomonadota</taxon>
        <taxon>Betaproteobacteria</taxon>
        <taxon>Burkholderiales</taxon>
        <taxon>Comamonadaceae</taxon>
        <taxon>Comamonas</taxon>
    </lineage>
</organism>
<evidence type="ECO:0000256" key="2">
    <source>
        <dbReference type="SAM" id="Phobius"/>
    </source>
</evidence>
<dbReference type="Proteomes" id="UP001597463">
    <property type="component" value="Unassembled WGS sequence"/>
</dbReference>
<reference evidence="4" key="1">
    <citation type="journal article" date="2019" name="Int. J. Syst. Evol. Microbiol.">
        <title>The Global Catalogue of Microorganisms (GCM) 10K type strain sequencing project: providing services to taxonomists for standard genome sequencing and annotation.</title>
        <authorList>
            <consortium name="The Broad Institute Genomics Platform"/>
            <consortium name="The Broad Institute Genome Sequencing Center for Infectious Disease"/>
            <person name="Wu L."/>
            <person name="Ma J."/>
        </authorList>
    </citation>
    <scope>NUCLEOTIDE SEQUENCE [LARGE SCALE GENOMIC DNA]</scope>
    <source>
        <strain evidence="4">TISTR 1906</strain>
    </source>
</reference>
<keyword evidence="2" id="KW-1133">Transmembrane helix</keyword>
<name>A0ABW5UI13_9BURK</name>
<dbReference type="EMBL" id="JBHUMV010000001">
    <property type="protein sequence ID" value="MFD2753090.1"/>
    <property type="molecule type" value="Genomic_DNA"/>
</dbReference>
<gene>
    <name evidence="3" type="ORF">ACFSW6_03250</name>
</gene>
<keyword evidence="2" id="KW-0472">Membrane</keyword>
<feature type="compositionally biased region" description="Low complexity" evidence="1">
    <location>
        <begin position="62"/>
        <end position="101"/>
    </location>
</feature>